<dbReference type="InterPro" id="IPR003265">
    <property type="entry name" value="HhH-GPD_domain"/>
</dbReference>
<gene>
    <name evidence="7" type="ORF">KHA93_01680</name>
</gene>
<evidence type="ECO:0000256" key="1">
    <source>
        <dbReference type="ARBA" id="ARBA00000086"/>
    </source>
</evidence>
<keyword evidence="8" id="KW-1185">Reference proteome</keyword>
<dbReference type="GO" id="GO:0006307">
    <property type="term" value="P:DNA alkylation repair"/>
    <property type="evidence" value="ECO:0007669"/>
    <property type="project" value="TreeGrafter"/>
</dbReference>
<comment type="similarity">
    <text evidence="2">Belongs to the alkylbase DNA glycosidase AlkA family.</text>
</comment>
<dbReference type="FunFam" id="1.10.340.30:FF:000004">
    <property type="entry name" value="DNA-3-methyladenine glycosylase II"/>
    <property type="match status" value="1"/>
</dbReference>
<dbReference type="GO" id="GO:0032131">
    <property type="term" value="F:alkylated DNA binding"/>
    <property type="evidence" value="ECO:0007669"/>
    <property type="project" value="TreeGrafter"/>
</dbReference>
<sequence length="296" mass="33674">MWQEKIEFSGPYDFDLALSRLSMDPLNIVNQKERSLMVPIYDAVPEVASMQAIGSTDEPVFLVSGQNGSTKSNVIEKITGIFQWDTSLAEIQNHFLTTSLNKIFDNHRGTPIVLDFSPFTTLVKSIIHQQVNMKFAISLTEEFVKTFGFQMDGVYFYPSPETIATIQPEALRTLKFSQRKAEYIIGLAKQIVEGEINLEQLSKLSDEEIMKSLVKIRGIGPWTAQSFLLFGLGRPNLFPLADIGLQNAIKDLYGLDRKPTKEEMLEYSSEWQPYLSYASLYLWRSIEPPIKELIVE</sequence>
<dbReference type="PANTHER" id="PTHR43003:SF5">
    <property type="entry name" value="DNA-3-METHYLADENINE GLYCOSYLASE"/>
    <property type="match status" value="1"/>
</dbReference>
<comment type="caution">
    <text evidence="7">The sequence shown here is derived from an EMBL/GenBank/DDBJ whole genome shotgun (WGS) entry which is preliminary data.</text>
</comment>
<keyword evidence="5" id="KW-0234">DNA repair</keyword>
<dbReference type="Proteomes" id="UP000682713">
    <property type="component" value="Unassembled WGS sequence"/>
</dbReference>
<comment type="catalytic activity">
    <reaction evidence="1">
        <text>Hydrolysis of alkylated DNA, releasing 3-methyladenine, 3-methylguanine, 7-methylguanine and 7-methyladenine.</text>
        <dbReference type="EC" id="3.2.2.21"/>
    </reaction>
</comment>
<dbReference type="PANTHER" id="PTHR43003">
    <property type="entry name" value="DNA-3-METHYLADENINE GLYCOSYLASE"/>
    <property type="match status" value="1"/>
</dbReference>
<evidence type="ECO:0000259" key="6">
    <source>
        <dbReference type="SMART" id="SM00478"/>
    </source>
</evidence>
<dbReference type="SUPFAM" id="SSF48150">
    <property type="entry name" value="DNA-glycosylase"/>
    <property type="match status" value="1"/>
</dbReference>
<evidence type="ECO:0000256" key="3">
    <source>
        <dbReference type="ARBA" id="ARBA00012000"/>
    </source>
</evidence>
<dbReference type="GO" id="GO:0005737">
    <property type="term" value="C:cytoplasm"/>
    <property type="evidence" value="ECO:0007669"/>
    <property type="project" value="TreeGrafter"/>
</dbReference>
<feature type="domain" description="HhH-GPD" evidence="6">
    <location>
        <begin position="127"/>
        <end position="287"/>
    </location>
</feature>
<evidence type="ECO:0000256" key="5">
    <source>
        <dbReference type="ARBA" id="ARBA00023204"/>
    </source>
</evidence>
<protein>
    <recommendedName>
        <fullName evidence="3">DNA-3-methyladenine glycosylase II</fullName>
        <ecNumber evidence="3">3.2.2.21</ecNumber>
    </recommendedName>
</protein>
<dbReference type="EMBL" id="JAGYPJ010000001">
    <property type="protein sequence ID" value="MBS4198370.1"/>
    <property type="molecule type" value="Genomic_DNA"/>
</dbReference>
<accession>A0A942TIQ1</accession>
<name>A0A942TIQ1_9BACI</name>
<dbReference type="RefSeq" id="WP_213109135.1">
    <property type="nucleotide sequence ID" value="NZ_JAGYPJ010000001.1"/>
</dbReference>
<dbReference type="GO" id="GO:0043916">
    <property type="term" value="F:DNA-7-methylguanine glycosylase activity"/>
    <property type="evidence" value="ECO:0007669"/>
    <property type="project" value="TreeGrafter"/>
</dbReference>
<dbReference type="GO" id="GO:0006285">
    <property type="term" value="P:base-excision repair, AP site formation"/>
    <property type="evidence" value="ECO:0007669"/>
    <property type="project" value="TreeGrafter"/>
</dbReference>
<evidence type="ECO:0000256" key="4">
    <source>
        <dbReference type="ARBA" id="ARBA00022763"/>
    </source>
</evidence>
<dbReference type="GO" id="GO:0032993">
    <property type="term" value="C:protein-DNA complex"/>
    <property type="evidence" value="ECO:0007669"/>
    <property type="project" value="TreeGrafter"/>
</dbReference>
<evidence type="ECO:0000313" key="8">
    <source>
        <dbReference type="Proteomes" id="UP000682713"/>
    </source>
</evidence>
<evidence type="ECO:0000256" key="2">
    <source>
        <dbReference type="ARBA" id="ARBA00010817"/>
    </source>
</evidence>
<proteinExistence type="inferred from homology"/>
<dbReference type="AlphaFoldDB" id="A0A942TIQ1"/>
<keyword evidence="4" id="KW-0227">DNA damage</keyword>
<organism evidence="7 8">
    <name type="scientific">Lederbergia citrisecunda</name>
    <dbReference type="NCBI Taxonomy" id="2833583"/>
    <lineage>
        <taxon>Bacteria</taxon>
        <taxon>Bacillati</taxon>
        <taxon>Bacillota</taxon>
        <taxon>Bacilli</taxon>
        <taxon>Bacillales</taxon>
        <taxon>Bacillaceae</taxon>
        <taxon>Lederbergia</taxon>
    </lineage>
</organism>
<dbReference type="CDD" id="cd00056">
    <property type="entry name" value="ENDO3c"/>
    <property type="match status" value="1"/>
</dbReference>
<evidence type="ECO:0000313" key="7">
    <source>
        <dbReference type="EMBL" id="MBS4198370.1"/>
    </source>
</evidence>
<dbReference type="InterPro" id="IPR011257">
    <property type="entry name" value="DNA_glycosylase"/>
</dbReference>
<dbReference type="Gene3D" id="1.10.340.30">
    <property type="entry name" value="Hypothetical protein, domain 2"/>
    <property type="match status" value="1"/>
</dbReference>
<reference evidence="7 8" key="1">
    <citation type="submission" date="2021-05" db="EMBL/GenBank/DDBJ databases">
        <title>Novel Bacillus species.</title>
        <authorList>
            <person name="Liu G."/>
        </authorList>
    </citation>
    <scope>NUCLEOTIDE SEQUENCE [LARGE SCALE GENOMIC DNA]</scope>
    <source>
        <strain evidence="7 8">FJAT-49732</strain>
    </source>
</reference>
<dbReference type="InterPro" id="IPR051912">
    <property type="entry name" value="Alkylbase_DNA_Glycosylase/TA"/>
</dbReference>
<dbReference type="Gene3D" id="1.10.1670.40">
    <property type="match status" value="1"/>
</dbReference>
<dbReference type="GO" id="GO:0008725">
    <property type="term" value="F:DNA-3-methyladenine glycosylase activity"/>
    <property type="evidence" value="ECO:0007669"/>
    <property type="project" value="TreeGrafter"/>
</dbReference>
<dbReference type="EC" id="3.2.2.21" evidence="3"/>
<dbReference type="SMART" id="SM00478">
    <property type="entry name" value="ENDO3c"/>
    <property type="match status" value="1"/>
</dbReference>
<dbReference type="Pfam" id="PF00730">
    <property type="entry name" value="HhH-GPD"/>
    <property type="match status" value="1"/>
</dbReference>